<dbReference type="PANTHER" id="PTHR21377:SF18">
    <property type="entry name" value="DUF1279 DOMAIN-CONTAINING PROTEIN"/>
    <property type="match status" value="1"/>
</dbReference>
<organism evidence="2 3">
    <name type="scientific">Aphanomyces euteiches</name>
    <dbReference type="NCBI Taxonomy" id="100861"/>
    <lineage>
        <taxon>Eukaryota</taxon>
        <taxon>Sar</taxon>
        <taxon>Stramenopiles</taxon>
        <taxon>Oomycota</taxon>
        <taxon>Saprolegniomycetes</taxon>
        <taxon>Saprolegniales</taxon>
        <taxon>Verrucalvaceae</taxon>
        <taxon>Aphanomyces</taxon>
    </lineage>
</organism>
<proteinExistence type="predicted"/>
<reference evidence="2 3" key="1">
    <citation type="submission" date="2019-07" db="EMBL/GenBank/DDBJ databases">
        <title>Genomics analysis of Aphanomyces spp. identifies a new class of oomycete effector associated with host adaptation.</title>
        <authorList>
            <person name="Gaulin E."/>
        </authorList>
    </citation>
    <scope>NUCLEOTIDE SEQUENCE [LARGE SCALE GENOMIC DNA]</scope>
    <source>
        <strain evidence="2 3">ATCC 201684</strain>
    </source>
</reference>
<comment type="caution">
    <text evidence="2">The sequence shown here is derived from an EMBL/GenBank/DDBJ whole genome shotgun (WGS) entry which is preliminary data.</text>
</comment>
<dbReference type="VEuPathDB" id="FungiDB:AeMF1_020428"/>
<accession>A0A6G0XC04</accession>
<evidence type="ECO:0000313" key="2">
    <source>
        <dbReference type="EMBL" id="KAF0737660.1"/>
    </source>
</evidence>
<keyword evidence="3" id="KW-1185">Reference proteome</keyword>
<gene>
    <name evidence="2" type="ORF">Ae201684_006327</name>
</gene>
<dbReference type="PANTHER" id="PTHR21377">
    <property type="entry name" value="PROTEIN FAM210B, MITOCHONDRIAL"/>
    <property type="match status" value="1"/>
</dbReference>
<evidence type="ECO:0000313" key="3">
    <source>
        <dbReference type="Proteomes" id="UP000481153"/>
    </source>
</evidence>
<dbReference type="GO" id="GO:0005739">
    <property type="term" value="C:mitochondrion"/>
    <property type="evidence" value="ECO:0007669"/>
    <property type="project" value="TreeGrafter"/>
</dbReference>
<dbReference type="InterPro" id="IPR045866">
    <property type="entry name" value="FAM210A/B-like"/>
</dbReference>
<dbReference type="AlphaFoldDB" id="A0A6G0XC04"/>
<feature type="domain" description="DUF1279" evidence="1">
    <location>
        <begin position="45"/>
        <end position="139"/>
    </location>
</feature>
<dbReference type="Pfam" id="PF06916">
    <property type="entry name" value="FAM210A-B_dom"/>
    <property type="match status" value="1"/>
</dbReference>
<dbReference type="EMBL" id="VJMJ01000083">
    <property type="protein sequence ID" value="KAF0737660.1"/>
    <property type="molecule type" value="Genomic_DNA"/>
</dbReference>
<dbReference type="Proteomes" id="UP000481153">
    <property type="component" value="Unassembled WGS sequence"/>
</dbReference>
<sequence length="161" mass="17482">MMLHGPLRIIARPARPLLCSSISAVSMSSTSPASPPTITSESWAQKGKRFLQVYGTVGVVTHTTLSLASYSILYLSISRGLDVGSFLGSWMTSIQAAVQANMTEGSENVETASNAMVAYAVYKLLAPVRWPLTFFVTPIVVRQWNKIRPPQSPKKDPKSVV</sequence>
<dbReference type="OrthoDB" id="426386at2759"/>
<dbReference type="InterPro" id="IPR009688">
    <property type="entry name" value="FAM210A/B-like_dom"/>
</dbReference>
<name>A0A6G0XC04_9STRA</name>
<protein>
    <recommendedName>
        <fullName evidence="1">DUF1279 domain-containing protein</fullName>
    </recommendedName>
</protein>
<evidence type="ECO:0000259" key="1">
    <source>
        <dbReference type="Pfam" id="PF06916"/>
    </source>
</evidence>